<evidence type="ECO:0000256" key="5">
    <source>
        <dbReference type="ARBA" id="ARBA00013948"/>
    </source>
</evidence>
<evidence type="ECO:0000313" key="16">
    <source>
        <dbReference type="EMBL" id="KAF2099511.1"/>
    </source>
</evidence>
<dbReference type="GO" id="GO:0005524">
    <property type="term" value="F:ATP binding"/>
    <property type="evidence" value="ECO:0007669"/>
    <property type="project" value="UniProtKB-KW"/>
</dbReference>
<comment type="caution">
    <text evidence="16">The sequence shown here is derived from an EMBL/GenBank/DDBJ whole genome shotgun (WGS) entry which is preliminary data.</text>
</comment>
<comment type="function">
    <text evidence="1">Component of the EKC/KEOPS complex that is required for the formation of a threonylcarbamoyl group on adenosine at position 37 (t(6)A37) in tRNAs that read codons beginning with adenine. The complex is probably involved in the transfer of the threonylcarbamoyl moiety of threonylcarbamoyl-AMP (TC-AMP) to the N6 group of A37. BUD32 has ATPase activity in the context of the EKC/KEOPS complex and likely plays a supporting role to the catalytic subunit KAE1. The EKC/KEOPS complex also promotes both telomere uncapping and telomere elongation. The complex is required for efficient recruitment of transcriptional coactivators.</text>
</comment>
<dbReference type="EC" id="2.7.11.22" evidence="3"/>
<dbReference type="EC" id="2.7.11.1" evidence="4"/>
<evidence type="ECO:0000256" key="13">
    <source>
        <dbReference type="ARBA" id="ARBA00048367"/>
    </source>
</evidence>
<dbReference type="SUPFAM" id="SSF56112">
    <property type="entry name" value="Protein kinase-like (PK-like)"/>
    <property type="match status" value="1"/>
</dbReference>
<evidence type="ECO:0000256" key="4">
    <source>
        <dbReference type="ARBA" id="ARBA00012513"/>
    </source>
</evidence>
<keyword evidence="16" id="KW-0418">Kinase</keyword>
<evidence type="ECO:0000256" key="3">
    <source>
        <dbReference type="ARBA" id="ARBA00012425"/>
    </source>
</evidence>
<dbReference type="Pfam" id="PF00069">
    <property type="entry name" value="Pkinase"/>
    <property type="match status" value="1"/>
</dbReference>
<dbReference type="OrthoDB" id="1732493at2759"/>
<evidence type="ECO:0000259" key="15">
    <source>
        <dbReference type="PROSITE" id="PS50011"/>
    </source>
</evidence>
<protein>
    <recommendedName>
        <fullName evidence="6">EKC/KEOPS complex subunit BUD32</fullName>
        <ecNumber evidence="4">2.7.11.1</ecNumber>
        <ecNumber evidence="3">2.7.11.22</ecNumber>
    </recommendedName>
    <alternativeName>
        <fullName evidence="9 10">Atypical Serine/threonine protein kinase BUD32</fullName>
    </alternativeName>
    <alternativeName>
        <fullName evidence="5">EKC/KEOPS complex subunit bud32</fullName>
    </alternativeName>
</protein>
<dbReference type="GO" id="GO:0004693">
    <property type="term" value="F:cyclin-dependent protein serine/threonine kinase activity"/>
    <property type="evidence" value="ECO:0007669"/>
    <property type="project" value="UniProtKB-EC"/>
</dbReference>
<evidence type="ECO:0000256" key="12">
    <source>
        <dbReference type="ARBA" id="ARBA00047899"/>
    </source>
</evidence>
<dbReference type="InterPro" id="IPR008266">
    <property type="entry name" value="Tyr_kinase_AS"/>
</dbReference>
<name>A0A9P4IJW3_9PEZI</name>
<keyword evidence="16" id="KW-0808">Transferase</keyword>
<evidence type="ECO:0000256" key="9">
    <source>
        <dbReference type="ARBA" id="ARBA00030980"/>
    </source>
</evidence>
<evidence type="ECO:0000256" key="8">
    <source>
        <dbReference type="ARBA" id="ARBA00022840"/>
    </source>
</evidence>
<dbReference type="Gene3D" id="1.10.510.10">
    <property type="entry name" value="Transferase(Phosphotransferase) domain 1"/>
    <property type="match status" value="1"/>
</dbReference>
<dbReference type="PANTHER" id="PTHR24056:SF508">
    <property type="entry name" value="CYCLIN-DEPENDENT KINASE 10"/>
    <property type="match status" value="1"/>
</dbReference>
<evidence type="ECO:0000256" key="7">
    <source>
        <dbReference type="ARBA" id="ARBA00022741"/>
    </source>
</evidence>
<dbReference type="EMBL" id="ML978125">
    <property type="protein sequence ID" value="KAF2099511.1"/>
    <property type="molecule type" value="Genomic_DNA"/>
</dbReference>
<comment type="catalytic activity">
    <reaction evidence="14">
        <text>L-seryl-[protein] + ATP = O-phospho-L-seryl-[protein] + ADP + H(+)</text>
        <dbReference type="Rhea" id="RHEA:17989"/>
        <dbReference type="Rhea" id="RHEA-COMP:9863"/>
        <dbReference type="Rhea" id="RHEA-COMP:11604"/>
        <dbReference type="ChEBI" id="CHEBI:15378"/>
        <dbReference type="ChEBI" id="CHEBI:29999"/>
        <dbReference type="ChEBI" id="CHEBI:30616"/>
        <dbReference type="ChEBI" id="CHEBI:83421"/>
        <dbReference type="ChEBI" id="CHEBI:456216"/>
        <dbReference type="EC" id="2.7.11.1"/>
    </reaction>
</comment>
<gene>
    <name evidence="16" type="ORF">NA57DRAFT_16693</name>
</gene>
<feature type="non-terminal residue" evidence="16">
    <location>
        <position position="210"/>
    </location>
</feature>
<organism evidence="16 17">
    <name type="scientific">Rhizodiscina lignyota</name>
    <dbReference type="NCBI Taxonomy" id="1504668"/>
    <lineage>
        <taxon>Eukaryota</taxon>
        <taxon>Fungi</taxon>
        <taxon>Dikarya</taxon>
        <taxon>Ascomycota</taxon>
        <taxon>Pezizomycotina</taxon>
        <taxon>Dothideomycetes</taxon>
        <taxon>Pleosporomycetidae</taxon>
        <taxon>Aulographales</taxon>
        <taxon>Rhizodiscinaceae</taxon>
        <taxon>Rhizodiscina</taxon>
    </lineage>
</organism>
<keyword evidence="7" id="KW-0547">Nucleotide-binding</keyword>
<dbReference type="GO" id="GO:0005634">
    <property type="term" value="C:nucleus"/>
    <property type="evidence" value="ECO:0007669"/>
    <property type="project" value="TreeGrafter"/>
</dbReference>
<dbReference type="PANTHER" id="PTHR24056">
    <property type="entry name" value="CELL DIVISION PROTEIN KINASE"/>
    <property type="match status" value="1"/>
</dbReference>
<keyword evidence="17" id="KW-1185">Reference proteome</keyword>
<dbReference type="Proteomes" id="UP000799772">
    <property type="component" value="Unassembled WGS sequence"/>
</dbReference>
<evidence type="ECO:0000256" key="14">
    <source>
        <dbReference type="ARBA" id="ARBA00048679"/>
    </source>
</evidence>
<dbReference type="PROSITE" id="PS50011">
    <property type="entry name" value="PROTEIN_KINASE_DOM"/>
    <property type="match status" value="1"/>
</dbReference>
<dbReference type="InterPro" id="IPR050108">
    <property type="entry name" value="CDK"/>
</dbReference>
<dbReference type="Gene3D" id="3.30.200.20">
    <property type="entry name" value="Phosphorylase Kinase, domain 1"/>
    <property type="match status" value="1"/>
</dbReference>
<feature type="non-terminal residue" evidence="16">
    <location>
        <position position="1"/>
    </location>
</feature>
<dbReference type="InterPro" id="IPR000719">
    <property type="entry name" value="Prot_kinase_dom"/>
</dbReference>
<evidence type="ECO:0000313" key="17">
    <source>
        <dbReference type="Proteomes" id="UP000799772"/>
    </source>
</evidence>
<evidence type="ECO:0000256" key="6">
    <source>
        <dbReference type="ARBA" id="ARBA00019973"/>
    </source>
</evidence>
<reference evidence="16" key="1">
    <citation type="journal article" date="2020" name="Stud. Mycol.">
        <title>101 Dothideomycetes genomes: a test case for predicting lifestyles and emergence of pathogens.</title>
        <authorList>
            <person name="Haridas S."/>
            <person name="Albert R."/>
            <person name="Binder M."/>
            <person name="Bloem J."/>
            <person name="Labutti K."/>
            <person name="Salamov A."/>
            <person name="Andreopoulos B."/>
            <person name="Baker S."/>
            <person name="Barry K."/>
            <person name="Bills G."/>
            <person name="Bluhm B."/>
            <person name="Cannon C."/>
            <person name="Castanera R."/>
            <person name="Culley D."/>
            <person name="Daum C."/>
            <person name="Ezra D."/>
            <person name="Gonzalez J."/>
            <person name="Henrissat B."/>
            <person name="Kuo A."/>
            <person name="Liang C."/>
            <person name="Lipzen A."/>
            <person name="Lutzoni F."/>
            <person name="Magnuson J."/>
            <person name="Mondo S."/>
            <person name="Nolan M."/>
            <person name="Ohm R."/>
            <person name="Pangilinan J."/>
            <person name="Park H.-J."/>
            <person name="Ramirez L."/>
            <person name="Alfaro M."/>
            <person name="Sun H."/>
            <person name="Tritt A."/>
            <person name="Yoshinaga Y."/>
            <person name="Zwiers L.-H."/>
            <person name="Turgeon B."/>
            <person name="Goodwin S."/>
            <person name="Spatafora J."/>
            <person name="Crous P."/>
            <person name="Grigoriev I."/>
        </authorList>
    </citation>
    <scope>NUCLEOTIDE SEQUENCE</scope>
    <source>
        <strain evidence="16">CBS 133067</strain>
    </source>
</reference>
<dbReference type="GO" id="GO:0007346">
    <property type="term" value="P:regulation of mitotic cell cycle"/>
    <property type="evidence" value="ECO:0007669"/>
    <property type="project" value="TreeGrafter"/>
</dbReference>
<comment type="catalytic activity">
    <reaction evidence="11">
        <text>L-threonyl-[protein] + ATP = O-phospho-L-threonyl-[protein] + ADP + H(+)</text>
        <dbReference type="Rhea" id="RHEA:46608"/>
        <dbReference type="Rhea" id="RHEA-COMP:11060"/>
        <dbReference type="Rhea" id="RHEA-COMP:11605"/>
        <dbReference type="ChEBI" id="CHEBI:15378"/>
        <dbReference type="ChEBI" id="CHEBI:30013"/>
        <dbReference type="ChEBI" id="CHEBI:30616"/>
        <dbReference type="ChEBI" id="CHEBI:61977"/>
        <dbReference type="ChEBI" id="CHEBI:456216"/>
        <dbReference type="EC" id="2.7.11.22"/>
    </reaction>
</comment>
<evidence type="ECO:0000256" key="10">
    <source>
        <dbReference type="ARBA" id="ARBA00033194"/>
    </source>
</evidence>
<keyword evidence="8" id="KW-0067">ATP-binding</keyword>
<dbReference type="PROSITE" id="PS00109">
    <property type="entry name" value="PROTEIN_KINASE_TYR"/>
    <property type="match status" value="1"/>
</dbReference>
<dbReference type="InterPro" id="IPR011009">
    <property type="entry name" value="Kinase-like_dom_sf"/>
</dbReference>
<comment type="subunit">
    <text evidence="2">Component of the EKC/KEOPS complex composed of at least BUD32, CGI121, GON7, KAE1 and PCC1; the whole complex dimerizes.</text>
</comment>
<evidence type="ECO:0000256" key="1">
    <source>
        <dbReference type="ARBA" id="ARBA00003747"/>
    </source>
</evidence>
<evidence type="ECO:0000256" key="2">
    <source>
        <dbReference type="ARBA" id="ARBA00011534"/>
    </source>
</evidence>
<comment type="catalytic activity">
    <reaction evidence="12">
        <text>L-threonyl-[protein] + ATP = O-phospho-L-threonyl-[protein] + ADP + H(+)</text>
        <dbReference type="Rhea" id="RHEA:46608"/>
        <dbReference type="Rhea" id="RHEA-COMP:11060"/>
        <dbReference type="Rhea" id="RHEA-COMP:11605"/>
        <dbReference type="ChEBI" id="CHEBI:15378"/>
        <dbReference type="ChEBI" id="CHEBI:30013"/>
        <dbReference type="ChEBI" id="CHEBI:30616"/>
        <dbReference type="ChEBI" id="CHEBI:61977"/>
        <dbReference type="ChEBI" id="CHEBI:456216"/>
        <dbReference type="EC" id="2.7.11.1"/>
    </reaction>
</comment>
<comment type="catalytic activity">
    <reaction evidence="13">
        <text>L-seryl-[protein] + ATP = O-phospho-L-seryl-[protein] + ADP + H(+)</text>
        <dbReference type="Rhea" id="RHEA:17989"/>
        <dbReference type="Rhea" id="RHEA-COMP:9863"/>
        <dbReference type="Rhea" id="RHEA-COMP:11604"/>
        <dbReference type="ChEBI" id="CHEBI:15378"/>
        <dbReference type="ChEBI" id="CHEBI:29999"/>
        <dbReference type="ChEBI" id="CHEBI:30616"/>
        <dbReference type="ChEBI" id="CHEBI:83421"/>
        <dbReference type="ChEBI" id="CHEBI:456216"/>
        <dbReference type="EC" id="2.7.11.22"/>
    </reaction>
</comment>
<sequence>YGAVFRAVSHESRTVVALKQMRIAEAPQQDDTSTALRELSILRTMKHENIVKVTEVAASPKEPEDIYMVMEYCEKDLASLVDDDGVSFDLGQVKCIARQLLQGIEYLHSNNIIHRDITMQNLLLTADGTLKIGDFGTACEFSGRPMTPRPTTIWYRAPELLLYTENYDPSVDTWSAGLVIGEIILGRSVVEGESDLDLLIECVKLLGTPS</sequence>
<feature type="domain" description="Protein kinase" evidence="15">
    <location>
        <begin position="1"/>
        <end position="210"/>
    </location>
</feature>
<dbReference type="AlphaFoldDB" id="A0A9P4IJW3"/>
<proteinExistence type="predicted"/>
<evidence type="ECO:0000256" key="11">
    <source>
        <dbReference type="ARBA" id="ARBA00047811"/>
    </source>
</evidence>
<accession>A0A9P4IJW3</accession>